<organism evidence="6 8">
    <name type="scientific">Rotaria magnacalcarata</name>
    <dbReference type="NCBI Taxonomy" id="392030"/>
    <lineage>
        <taxon>Eukaryota</taxon>
        <taxon>Metazoa</taxon>
        <taxon>Spiralia</taxon>
        <taxon>Gnathifera</taxon>
        <taxon>Rotifera</taxon>
        <taxon>Eurotatoria</taxon>
        <taxon>Bdelloidea</taxon>
        <taxon>Philodinida</taxon>
        <taxon>Philodinidae</taxon>
        <taxon>Rotaria</taxon>
    </lineage>
</organism>
<dbReference type="PROSITE" id="PS51125">
    <property type="entry name" value="NHL"/>
    <property type="match status" value="2"/>
</dbReference>
<comment type="caution">
    <text evidence="6">The sequence shown here is derived from an EMBL/GenBank/DDBJ whole genome shotgun (WGS) entry which is preliminary data.</text>
</comment>
<evidence type="ECO:0000313" key="7">
    <source>
        <dbReference type="EMBL" id="CAF3980360.1"/>
    </source>
</evidence>
<dbReference type="Gene3D" id="2.120.10.30">
    <property type="entry name" value="TolB, C-terminal domain"/>
    <property type="match status" value="1"/>
</dbReference>
<feature type="repeat" description="NHL" evidence="3">
    <location>
        <begin position="258"/>
        <end position="288"/>
    </location>
</feature>
<evidence type="ECO:0000256" key="5">
    <source>
        <dbReference type="SAM" id="Phobius"/>
    </source>
</evidence>
<dbReference type="InterPro" id="IPR011042">
    <property type="entry name" value="6-blade_b-propeller_TolB-like"/>
</dbReference>
<dbReference type="Proteomes" id="UP000663866">
    <property type="component" value="Unassembled WGS sequence"/>
</dbReference>
<keyword evidence="5" id="KW-0472">Membrane</keyword>
<sequence length="1206" mass="137071">MLMNSFGASRKRPLGTDKENVWSSMLGIEVDTGVATKQPRLALGSAILDNNIFNSIPYSPPDSFFIKSLEPWSPLKPDPVQLAPAPERRSLNRSETRYKNGSFRQVLKSIRSLGEYGDGNNAFREPNSVAWLERGKLAVVDTNAHCIKVFDSETGQFEYSFGRGRTMGCQNLLYPYRIAVVPGGSDQLVVIQRHPRPQIHIFTCTGEFIRRFGQHLEKPRALTVDKSYRIIVIESQIQKLHIFSLDGQILSLFNLSEQLKFPTSICSNNSEIFISDNHLHSVKVFSYHGQLLREIKEDNYIMFPTNIKLNIKGQLIIIDNHQGLNITVYDEYEQRKRLGAYTARICHSQILDVAIESNQKNILHLASKDYRVYTYQMPFVRLFLLASANENSKRPDDTDIIEPISPEAVAPEAQIHLHADDVAHQHDDKSTAQEKTAETKSAKQDDENIDDLNDSLHDLIIEYRMKEQEKKNAKKSQENEDNVDAEEDDGNDDDDDDANLQRVLKQIGVSLHKKYHQKQTTDQSSTKLSAMIQDLYQTIKTTRPHLFTKATRNDDKELPADTNSNEETKDVDETDEEENIPLTPEMDRANNIYHQAMKLINVTVNRQYEAAYKLFKEAADLSHIGAKEELAFAHLIGVHLPMNFNQAKIYFDQGAELGSPPSHFGLYFLNSAGLIPNASIPKALVHLSFAAMDGYNPAHMTLGYRYWRTVSLAHSCESALMFYKQVATYVSSKMTSATGQLIQRIRLYDEEEHPVQNNIMVDEDLVQYYQLLADRGDAQAQYGLGQLYYLRDTAFDKALYYFRLAAENGNSNAMAYLGKLYSEKNEYVKQNNLTALQFFQRSAEKGNPIGQSGIGMAFYHGAGVDQSYEKAFKYFQLSADQGYVEGQLMLGIMYYKGEGVKRDYKMAIKCFQAASQSGHALGYYNLGQMHATGTGVLRSCTTATELFKNVAERGKWSSMFIEAYNLYRQGHIEQAFMKYLYLAELGYEVAQSNAAYLLDQMPNQLTNIYSSQQERHRRALTYWNRAATQGFHTARVKLGDYFYYGYGTEQNYEAAAIHYKSATEQSQNPQAMFNLAYMHEKGLGLKRDIHLAKRFYDMAAETSADAYLPVSIVLFKLHLELLLEKFIALFFSSSTEPIPTASTTPSTVDDVDDDHSTSNELYSSWDLYLMAALLGLIGALYTIRRQRAILHQQQQQQQQPAQVPVQ</sequence>
<feature type="compositionally biased region" description="Acidic residues" evidence="4">
    <location>
        <begin position="569"/>
        <end position="578"/>
    </location>
</feature>
<feature type="compositionally biased region" description="Basic and acidic residues" evidence="4">
    <location>
        <begin position="469"/>
        <end position="478"/>
    </location>
</feature>
<dbReference type="SUPFAM" id="SSF101898">
    <property type="entry name" value="NHL repeat"/>
    <property type="match status" value="1"/>
</dbReference>
<feature type="compositionally biased region" description="Basic and acidic residues" evidence="4">
    <location>
        <begin position="423"/>
        <end position="446"/>
    </location>
</feature>
<dbReference type="Gene3D" id="1.25.40.10">
    <property type="entry name" value="Tetratricopeptide repeat domain"/>
    <property type="match status" value="2"/>
</dbReference>
<gene>
    <name evidence="7" type="ORF">OVN521_LOCUS13893</name>
    <name evidence="6" type="ORF">UXM345_LOCUS6331</name>
</gene>
<dbReference type="Proteomes" id="UP000663842">
    <property type="component" value="Unassembled WGS sequence"/>
</dbReference>
<keyword evidence="9" id="KW-1185">Reference proteome</keyword>
<feature type="region of interest" description="Disordered" evidence="4">
    <location>
        <begin position="469"/>
        <end position="497"/>
    </location>
</feature>
<feature type="compositionally biased region" description="Acidic residues" evidence="4">
    <location>
        <begin position="479"/>
        <end position="497"/>
    </location>
</feature>
<dbReference type="PANTHER" id="PTHR11102">
    <property type="entry name" value="SEL-1-LIKE PROTEIN"/>
    <property type="match status" value="1"/>
</dbReference>
<dbReference type="AlphaFoldDB" id="A0A819DMR0"/>
<dbReference type="SUPFAM" id="SSF81901">
    <property type="entry name" value="HCP-like"/>
    <property type="match status" value="3"/>
</dbReference>
<keyword evidence="5" id="KW-0812">Transmembrane</keyword>
<proteinExistence type="inferred from homology"/>
<dbReference type="InterPro" id="IPR050767">
    <property type="entry name" value="Sel1_AlgK"/>
</dbReference>
<dbReference type="InterPro" id="IPR011990">
    <property type="entry name" value="TPR-like_helical_dom_sf"/>
</dbReference>
<feature type="region of interest" description="Disordered" evidence="4">
    <location>
        <begin position="423"/>
        <end position="451"/>
    </location>
</feature>
<dbReference type="SMART" id="SM00671">
    <property type="entry name" value="SEL1"/>
    <property type="match status" value="9"/>
</dbReference>
<keyword evidence="1" id="KW-0677">Repeat</keyword>
<reference evidence="6" key="1">
    <citation type="submission" date="2021-02" db="EMBL/GenBank/DDBJ databases">
        <authorList>
            <person name="Nowell W R."/>
        </authorList>
    </citation>
    <scope>NUCLEOTIDE SEQUENCE</scope>
</reference>
<dbReference type="EMBL" id="CAJOBG010002061">
    <property type="protein sequence ID" value="CAF3980360.1"/>
    <property type="molecule type" value="Genomic_DNA"/>
</dbReference>
<dbReference type="GO" id="GO:0036503">
    <property type="term" value="P:ERAD pathway"/>
    <property type="evidence" value="ECO:0007669"/>
    <property type="project" value="TreeGrafter"/>
</dbReference>
<feature type="region of interest" description="Disordered" evidence="4">
    <location>
        <begin position="552"/>
        <end position="578"/>
    </location>
</feature>
<name>A0A819DMR0_9BILA</name>
<dbReference type="Pfam" id="PF08238">
    <property type="entry name" value="Sel1"/>
    <property type="match status" value="10"/>
</dbReference>
<evidence type="ECO:0000313" key="9">
    <source>
        <dbReference type="Proteomes" id="UP000663866"/>
    </source>
</evidence>
<comment type="similarity">
    <text evidence="2">Belongs to the sel-1 family.</text>
</comment>
<evidence type="ECO:0000313" key="6">
    <source>
        <dbReference type="EMBL" id="CAF3826664.1"/>
    </source>
</evidence>
<keyword evidence="5" id="KW-1133">Transmembrane helix</keyword>
<protein>
    <submittedName>
        <fullName evidence="6">Uncharacterized protein</fullName>
    </submittedName>
</protein>
<feature type="repeat" description="NHL" evidence="3">
    <location>
        <begin position="110"/>
        <end position="153"/>
    </location>
</feature>
<dbReference type="GO" id="GO:0005789">
    <property type="term" value="C:endoplasmic reticulum membrane"/>
    <property type="evidence" value="ECO:0007669"/>
    <property type="project" value="TreeGrafter"/>
</dbReference>
<evidence type="ECO:0000256" key="2">
    <source>
        <dbReference type="ARBA" id="ARBA00038101"/>
    </source>
</evidence>
<evidence type="ECO:0000256" key="1">
    <source>
        <dbReference type="ARBA" id="ARBA00022737"/>
    </source>
</evidence>
<dbReference type="EMBL" id="CAJOBF010000499">
    <property type="protein sequence ID" value="CAF3826664.1"/>
    <property type="molecule type" value="Genomic_DNA"/>
</dbReference>
<dbReference type="PANTHER" id="PTHR11102:SF147">
    <property type="entry name" value="SEL1L ADAPTOR SUBUNIT OF ERAD E3 UBIQUITIN LIGASE"/>
    <property type="match status" value="1"/>
</dbReference>
<evidence type="ECO:0000313" key="8">
    <source>
        <dbReference type="Proteomes" id="UP000663842"/>
    </source>
</evidence>
<feature type="transmembrane region" description="Helical" evidence="5">
    <location>
        <begin position="1165"/>
        <end position="1183"/>
    </location>
</feature>
<evidence type="ECO:0000256" key="3">
    <source>
        <dbReference type="PROSITE-ProRule" id="PRU00504"/>
    </source>
</evidence>
<accession>A0A819DMR0</accession>
<evidence type="ECO:0000256" key="4">
    <source>
        <dbReference type="SAM" id="MobiDB-lite"/>
    </source>
</evidence>
<dbReference type="InterPro" id="IPR001258">
    <property type="entry name" value="NHL_repeat"/>
</dbReference>
<dbReference type="InterPro" id="IPR006597">
    <property type="entry name" value="Sel1-like"/>
</dbReference>